<accession>A0A7K8TL14</accession>
<comment type="similarity">
    <text evidence="2">Belongs to the bacterial ribosomal protein bL9 family.</text>
</comment>
<evidence type="ECO:0000259" key="10">
    <source>
        <dbReference type="Pfam" id="PF22078"/>
    </source>
</evidence>
<dbReference type="EMBL" id="VWZB01011211">
    <property type="protein sequence ID" value="NXF42406.1"/>
    <property type="molecule type" value="Genomic_DNA"/>
</dbReference>
<feature type="domain" description="Ribosomal protein L9" evidence="9">
    <location>
        <begin position="50"/>
        <end position="95"/>
    </location>
</feature>
<keyword evidence="4" id="KW-0689">Ribosomal protein</keyword>
<evidence type="ECO:0000313" key="13">
    <source>
        <dbReference type="Proteomes" id="UP000538472"/>
    </source>
</evidence>
<reference evidence="12 13" key="1">
    <citation type="submission" date="2019-09" db="EMBL/GenBank/DDBJ databases">
        <title>Bird 10,000 Genomes (B10K) Project - Family phase.</title>
        <authorList>
            <person name="Zhang G."/>
        </authorList>
    </citation>
    <scope>NUCLEOTIDE SEQUENCE [LARGE SCALE GENOMIC DNA]</scope>
    <source>
        <strain evidence="12">B10K-CU-031-10</strain>
        <tissue evidence="12">Muscle</tissue>
    </source>
</reference>
<dbReference type="InterPro" id="IPR056864">
    <property type="entry name" value="MRP-L9_N"/>
</dbReference>
<feature type="domain" description="Large ribosomal subunit protein bL9m N-terminal" evidence="11">
    <location>
        <begin position="8"/>
        <end position="40"/>
    </location>
</feature>
<evidence type="ECO:0000259" key="11">
    <source>
        <dbReference type="Pfam" id="PF25131"/>
    </source>
</evidence>
<dbReference type="FunFam" id="3.40.5.10:FF:000005">
    <property type="entry name" value="39S ribosomal protein L9, mitochondrial"/>
    <property type="match status" value="1"/>
</dbReference>
<evidence type="ECO:0000256" key="4">
    <source>
        <dbReference type="ARBA" id="ARBA00022980"/>
    </source>
</evidence>
<organism evidence="12 13">
    <name type="scientific">Nyctibius bracteatus</name>
    <name type="common">Rufous potoo</name>
    <dbReference type="NCBI Taxonomy" id="48426"/>
    <lineage>
        <taxon>Eukaryota</taxon>
        <taxon>Metazoa</taxon>
        <taxon>Chordata</taxon>
        <taxon>Craniata</taxon>
        <taxon>Vertebrata</taxon>
        <taxon>Euteleostomi</taxon>
        <taxon>Archelosauria</taxon>
        <taxon>Archosauria</taxon>
        <taxon>Dinosauria</taxon>
        <taxon>Saurischia</taxon>
        <taxon>Theropoda</taxon>
        <taxon>Coelurosauria</taxon>
        <taxon>Aves</taxon>
        <taxon>Neognathae</taxon>
        <taxon>Neoaves</taxon>
        <taxon>Strisores</taxon>
        <taxon>Caprimulgiformes</taxon>
        <taxon>Nyctibiidae</taxon>
        <taxon>Nyctibius</taxon>
    </lineage>
</organism>
<evidence type="ECO:0000256" key="3">
    <source>
        <dbReference type="ARBA" id="ARBA00022946"/>
    </source>
</evidence>
<evidence type="ECO:0000259" key="9">
    <source>
        <dbReference type="Pfam" id="PF01281"/>
    </source>
</evidence>
<dbReference type="InterPro" id="IPR000244">
    <property type="entry name" value="Ribosomal_bL9"/>
</dbReference>
<dbReference type="Pfam" id="PF01281">
    <property type="entry name" value="Ribosomal_L9_N"/>
    <property type="match status" value="1"/>
</dbReference>
<keyword evidence="5" id="KW-0496">Mitochondrion</keyword>
<comment type="subcellular location">
    <subcellularLocation>
        <location evidence="1">Mitochondrion</location>
    </subcellularLocation>
</comment>
<dbReference type="GO" id="GO:0005739">
    <property type="term" value="C:mitochondrion"/>
    <property type="evidence" value="ECO:0007669"/>
    <property type="project" value="UniProtKB-SubCell"/>
</dbReference>
<dbReference type="GO" id="GO:0006412">
    <property type="term" value="P:translation"/>
    <property type="evidence" value="ECO:0007669"/>
    <property type="project" value="InterPro"/>
</dbReference>
<feature type="domain" description="Large ribosomal subunit protein bL9m C-terminal" evidence="10">
    <location>
        <begin position="108"/>
        <end position="152"/>
    </location>
</feature>
<name>A0A7K8TL14_9AVES</name>
<keyword evidence="13" id="KW-1185">Reference proteome</keyword>
<comment type="caution">
    <text evidence="12">The sequence shown here is derived from an EMBL/GenBank/DDBJ whole genome shotgun (WGS) entry which is preliminary data.</text>
</comment>
<proteinExistence type="inferred from homology"/>
<dbReference type="Proteomes" id="UP000538472">
    <property type="component" value="Unassembled WGS sequence"/>
</dbReference>
<dbReference type="GO" id="GO:1990904">
    <property type="term" value="C:ribonucleoprotein complex"/>
    <property type="evidence" value="ECO:0007669"/>
    <property type="project" value="UniProtKB-KW"/>
</dbReference>
<dbReference type="AlphaFoldDB" id="A0A7K8TL14"/>
<keyword evidence="6" id="KW-0687">Ribonucleoprotein</keyword>
<dbReference type="PANTHER" id="PTHR21368">
    <property type="entry name" value="50S RIBOSOMAL PROTEIN L9"/>
    <property type="match status" value="1"/>
</dbReference>
<dbReference type="InterPro" id="IPR036935">
    <property type="entry name" value="Ribosomal_bL9_N_sf"/>
</dbReference>
<dbReference type="InterPro" id="IPR054302">
    <property type="entry name" value="Ribosomal_bL9m_C"/>
</dbReference>
<evidence type="ECO:0000256" key="6">
    <source>
        <dbReference type="ARBA" id="ARBA00023274"/>
    </source>
</evidence>
<dbReference type="Pfam" id="PF25131">
    <property type="entry name" value="bL9m_N"/>
    <property type="match status" value="1"/>
</dbReference>
<feature type="non-terminal residue" evidence="12">
    <location>
        <position position="152"/>
    </location>
</feature>
<dbReference type="InterPro" id="IPR020070">
    <property type="entry name" value="Ribosomal_bL9_N"/>
</dbReference>
<protein>
    <recommendedName>
        <fullName evidence="7">Large ribosomal subunit protein bL9m</fullName>
    </recommendedName>
    <alternativeName>
        <fullName evidence="8">39S ribosomal protein L9, mitochondrial</fullName>
    </alternativeName>
</protein>
<evidence type="ECO:0000256" key="2">
    <source>
        <dbReference type="ARBA" id="ARBA00010605"/>
    </source>
</evidence>
<dbReference type="Gene3D" id="3.40.5.10">
    <property type="entry name" value="Ribosomal protein L9, N-terminal domain"/>
    <property type="match status" value="1"/>
</dbReference>
<dbReference type="Pfam" id="PF22078">
    <property type="entry name" value="Ribosomal_bL9m_C"/>
    <property type="match status" value="1"/>
</dbReference>
<evidence type="ECO:0000256" key="5">
    <source>
        <dbReference type="ARBA" id="ARBA00023128"/>
    </source>
</evidence>
<evidence type="ECO:0000256" key="1">
    <source>
        <dbReference type="ARBA" id="ARBA00004173"/>
    </source>
</evidence>
<evidence type="ECO:0000256" key="7">
    <source>
        <dbReference type="ARBA" id="ARBA00035194"/>
    </source>
</evidence>
<dbReference type="InterPro" id="IPR009027">
    <property type="entry name" value="Ribosomal_bL9/RNase_H1_N"/>
</dbReference>
<evidence type="ECO:0000256" key="8">
    <source>
        <dbReference type="ARBA" id="ARBA00035381"/>
    </source>
</evidence>
<dbReference type="GO" id="GO:0005840">
    <property type="term" value="C:ribosome"/>
    <property type="evidence" value="ECO:0007669"/>
    <property type="project" value="UniProtKB-KW"/>
</dbReference>
<feature type="non-terminal residue" evidence="12">
    <location>
        <position position="1"/>
    </location>
</feature>
<evidence type="ECO:0000313" key="12">
    <source>
        <dbReference type="EMBL" id="NXF42406.1"/>
    </source>
</evidence>
<dbReference type="SUPFAM" id="SSF55658">
    <property type="entry name" value="L9 N-domain-like"/>
    <property type="match status" value="1"/>
</dbReference>
<dbReference type="GO" id="GO:0003735">
    <property type="term" value="F:structural constituent of ribosome"/>
    <property type="evidence" value="ECO:0007669"/>
    <property type="project" value="InterPro"/>
</dbReference>
<gene>
    <name evidence="12" type="primary">Mrpl9</name>
    <name evidence="12" type="ORF">NYCBRA_R15073</name>
</gene>
<sequence>LAPGQGTVVVERWWQVPLSKEGRAPRLHPRRHRVYRLVEDTKHLPKGNLELILTQSVEDLGSRGDLVSVRKSLGRNKLLPRGLAVYASPENRKMFEEEKKLRQEGKLEALQTQSGEKTLRFLRSCRLEVGMKNNVKWELNNEIVARHFLKNV</sequence>
<keyword evidence="3" id="KW-0809">Transit peptide</keyword>